<dbReference type="OrthoDB" id="2011769at2759"/>
<feature type="region of interest" description="Disordered" evidence="1">
    <location>
        <begin position="684"/>
        <end position="737"/>
    </location>
</feature>
<feature type="region of interest" description="Disordered" evidence="1">
    <location>
        <begin position="1"/>
        <end position="23"/>
    </location>
</feature>
<feature type="region of interest" description="Disordered" evidence="1">
    <location>
        <begin position="76"/>
        <end position="101"/>
    </location>
</feature>
<feature type="compositionally biased region" description="Basic residues" evidence="1">
    <location>
        <begin position="549"/>
        <end position="571"/>
    </location>
</feature>
<feature type="compositionally biased region" description="Basic residues" evidence="1">
    <location>
        <begin position="578"/>
        <end position="598"/>
    </location>
</feature>
<dbReference type="RefSeq" id="XP_018075530.1">
    <property type="nucleotide sequence ID" value="XM_018208302.2"/>
</dbReference>
<feature type="non-terminal residue" evidence="2">
    <location>
        <position position="1"/>
    </location>
</feature>
<feature type="compositionally biased region" description="Basic and acidic residues" evidence="1">
    <location>
        <begin position="531"/>
        <end position="548"/>
    </location>
</feature>
<protein>
    <submittedName>
        <fullName evidence="2">Uncharacterized protein</fullName>
    </submittedName>
</protein>
<name>A0A194XLQ1_MOLSC</name>
<gene>
    <name evidence="2" type="ORF">LY89DRAFT_550546</name>
</gene>
<feature type="region of interest" description="Disordered" evidence="1">
    <location>
        <begin position="171"/>
        <end position="277"/>
    </location>
</feature>
<sequence length="737" mass="81710">DEEVPADVDEPPDHRLHEQAHPDFHKAIVRPQADRKESLLTKAFQKVPETDAVHHDIRLTTDLTRRRSMMSNASLASTAELTSDGGLTSPARTNTPSPPIPRSTYTSFAPYSFNSKSIQPPTTLVAKVEPVEPARPEIVSISPKAQPVGEAVVKKRCITFMCDGKKGMAKPNPAVAEPAPIAEQKPAEVPQPRRCTIKFACPGPKPADKTSKATTPVVTEAPKPVETQKQRISTRSPSIPRKSPRPGLSSSRSSRESSATARRSSPVALRTKPKYIIADEKTIQSSEATRFHEFCSEELQDDDWIRKDADIPRENKLTINDTLKMENAIRQLGNEAEQEALEDEDDDDEDQSGNDSDENDFEDEEDEEDGIEDGIVSSDEGSDGNETDNEAGFAESDDESDGEGEFSFWTPGRKFHHHGQASIYRASAHRTASTSSIDSLTHMEPPPQKRRSKAVPMTLRPGTPELPDSTDFVCGTLDEDRPLEDAYVSCIAAKNAAKHKQTPQDIDPSFPTSDIEDEEDEVDDIEVANDSDEHVWIHGKFEESDNERHGRRRSTTAIRRKSPGHSPRRLHSPPPPKQTRHRSPPPRKLFGHSPRRLRSPPPPRHVRSPQASPTSSRAIPFAVLASRPGLTHTKSLPRTPNAFCRQYNASRLIAANGNGMDAGENDGHIRGAIDIVKGLEQKRQRRKEKFYQKQCNRKNKSHGERKPQPGKGAERMRELGLLMAGKTGPQDPYMLSA</sequence>
<dbReference type="InParanoid" id="A0A194XLQ1"/>
<accession>A0A194XLQ1</accession>
<keyword evidence="3" id="KW-1185">Reference proteome</keyword>
<feature type="compositionally biased region" description="Low complexity" evidence="1">
    <location>
        <begin position="231"/>
        <end position="266"/>
    </location>
</feature>
<evidence type="ECO:0000256" key="1">
    <source>
        <dbReference type="SAM" id="MobiDB-lite"/>
    </source>
</evidence>
<dbReference type="GeneID" id="28818028"/>
<organism evidence="2 3">
    <name type="scientific">Mollisia scopiformis</name>
    <name type="common">Conifer needle endophyte fungus</name>
    <name type="synonym">Phialocephala scopiformis</name>
    <dbReference type="NCBI Taxonomy" id="149040"/>
    <lineage>
        <taxon>Eukaryota</taxon>
        <taxon>Fungi</taxon>
        <taxon>Dikarya</taxon>
        <taxon>Ascomycota</taxon>
        <taxon>Pezizomycotina</taxon>
        <taxon>Leotiomycetes</taxon>
        <taxon>Helotiales</taxon>
        <taxon>Mollisiaceae</taxon>
        <taxon>Mollisia</taxon>
    </lineage>
</organism>
<feature type="compositionally biased region" description="Acidic residues" evidence="1">
    <location>
        <begin position="514"/>
        <end position="530"/>
    </location>
</feature>
<feature type="compositionally biased region" description="Acidic residues" evidence="1">
    <location>
        <begin position="336"/>
        <end position="372"/>
    </location>
</feature>
<reference evidence="2 3" key="1">
    <citation type="submission" date="2015-10" db="EMBL/GenBank/DDBJ databases">
        <title>Full genome of DAOMC 229536 Phialocephala scopiformis, a fungal endophyte of spruce producing the potent anti-insectan compound rugulosin.</title>
        <authorList>
            <consortium name="DOE Joint Genome Institute"/>
            <person name="Walker A.K."/>
            <person name="Frasz S.L."/>
            <person name="Seifert K.A."/>
            <person name="Miller J.D."/>
            <person name="Mondo S.J."/>
            <person name="Labutti K."/>
            <person name="Lipzen A."/>
            <person name="Dockter R."/>
            <person name="Kennedy M."/>
            <person name="Grigoriev I.V."/>
            <person name="Spatafora J.W."/>
        </authorList>
    </citation>
    <scope>NUCLEOTIDE SEQUENCE [LARGE SCALE GENOMIC DNA]</scope>
    <source>
        <strain evidence="2 3">CBS 120377</strain>
    </source>
</reference>
<dbReference type="Proteomes" id="UP000070700">
    <property type="component" value="Unassembled WGS sequence"/>
</dbReference>
<dbReference type="EMBL" id="KQ947408">
    <property type="protein sequence ID" value="KUJ21175.1"/>
    <property type="molecule type" value="Genomic_DNA"/>
</dbReference>
<feature type="compositionally biased region" description="Basic and acidic residues" evidence="1">
    <location>
        <begin position="303"/>
        <end position="316"/>
    </location>
</feature>
<feature type="compositionally biased region" description="Acidic residues" evidence="1">
    <location>
        <begin position="380"/>
        <end position="404"/>
    </location>
</feature>
<feature type="non-terminal residue" evidence="2">
    <location>
        <position position="737"/>
    </location>
</feature>
<proteinExistence type="predicted"/>
<evidence type="ECO:0000313" key="2">
    <source>
        <dbReference type="EMBL" id="KUJ21175.1"/>
    </source>
</evidence>
<dbReference type="STRING" id="149040.A0A194XLQ1"/>
<feature type="region of interest" description="Disordered" evidence="1">
    <location>
        <begin position="495"/>
        <end position="619"/>
    </location>
</feature>
<feature type="region of interest" description="Disordered" evidence="1">
    <location>
        <begin position="295"/>
        <end position="472"/>
    </location>
</feature>
<feature type="compositionally biased region" description="Basic and acidic residues" evidence="1">
    <location>
        <begin position="701"/>
        <end position="718"/>
    </location>
</feature>
<evidence type="ECO:0000313" key="3">
    <source>
        <dbReference type="Proteomes" id="UP000070700"/>
    </source>
</evidence>
<feature type="compositionally biased region" description="Acidic residues" evidence="1">
    <location>
        <begin position="1"/>
        <end position="10"/>
    </location>
</feature>
<feature type="compositionally biased region" description="Low complexity" evidence="1">
    <location>
        <begin position="425"/>
        <end position="436"/>
    </location>
</feature>
<dbReference type="Pfam" id="PF10446">
    <property type="entry name" value="DUF2457"/>
    <property type="match status" value="1"/>
</dbReference>
<dbReference type="InterPro" id="IPR018853">
    <property type="entry name" value="DUF2457"/>
</dbReference>
<dbReference type="KEGG" id="psco:LY89DRAFT_550546"/>
<dbReference type="AlphaFoldDB" id="A0A194XLQ1"/>
<feature type="compositionally biased region" description="Basic and acidic residues" evidence="1">
    <location>
        <begin position="11"/>
        <end position="23"/>
    </location>
</feature>